<feature type="transmembrane region" description="Helical" evidence="12">
    <location>
        <begin position="33"/>
        <end position="52"/>
    </location>
</feature>
<keyword evidence="10" id="KW-1015">Disulfide bond</keyword>
<dbReference type="RefSeq" id="YP_008658491.1">
    <property type="nucleotide sequence ID" value="NC_022563.1"/>
</dbReference>
<evidence type="ECO:0000256" key="10">
    <source>
        <dbReference type="ARBA" id="ARBA00023157"/>
    </source>
</evidence>
<dbReference type="GeneID" id="18158386"/>
<dbReference type="Proteomes" id="UP000144311">
    <property type="component" value="Segment"/>
</dbReference>
<keyword evidence="4 12" id="KW-0812">Transmembrane</keyword>
<gene>
    <name evidence="13" type="primary">H2R</name>
    <name evidence="13" type="ORF">SQPV_0660</name>
</gene>
<evidence type="ECO:0000256" key="7">
    <source>
        <dbReference type="ARBA" id="ARBA00022968"/>
    </source>
</evidence>
<evidence type="ECO:0000256" key="2">
    <source>
        <dbReference type="ARBA" id="ARBA00022506"/>
    </source>
</evidence>
<evidence type="ECO:0000256" key="12">
    <source>
        <dbReference type="SAM" id="Phobius"/>
    </source>
</evidence>
<dbReference type="OrthoDB" id="12171at10239"/>
<accession>U3UBH9</accession>
<evidence type="ECO:0000256" key="8">
    <source>
        <dbReference type="ARBA" id="ARBA00022989"/>
    </source>
</evidence>
<dbReference type="GO" id="GO:0046718">
    <property type="term" value="P:symbiont entry into host cell"/>
    <property type="evidence" value="ECO:0007669"/>
    <property type="project" value="UniProtKB-KW"/>
</dbReference>
<protein>
    <submittedName>
        <fullName evidence="13">Subunit of the poxvirus multiprotein entry-fusion complex</fullName>
    </submittedName>
</protein>
<evidence type="ECO:0000313" key="14">
    <source>
        <dbReference type="Proteomes" id="UP000144311"/>
    </source>
</evidence>
<evidence type="ECO:0000256" key="1">
    <source>
        <dbReference type="ARBA" id="ARBA00004462"/>
    </source>
</evidence>
<dbReference type="Pfam" id="PF03356">
    <property type="entry name" value="Pox_LP_H2"/>
    <property type="match status" value="1"/>
</dbReference>
<dbReference type="KEGG" id="vg:18158386"/>
<comment type="subcellular location">
    <subcellularLocation>
        <location evidence="1">Virion membrane</location>
        <topology evidence="1">Single-pass type III membrane protein</topology>
    </subcellularLocation>
</comment>
<keyword evidence="9 12" id="KW-0472">Membrane</keyword>
<reference evidence="13 14" key="1">
    <citation type="submission" date="2011-10" db="EMBL/GenBank/DDBJ databases">
        <authorList>
            <person name="Darby A."/>
        </authorList>
    </citation>
    <scope>NUCLEOTIDE SEQUENCE [LARGE SCALE GENOMIC DNA]</scope>
    <source>
        <strain evidence="13">Red squirrel UK</strain>
    </source>
</reference>
<keyword evidence="6" id="KW-0426">Late protein</keyword>
<dbReference type="GO" id="GO:0055036">
    <property type="term" value="C:virion membrane"/>
    <property type="evidence" value="ECO:0007669"/>
    <property type="project" value="UniProtKB-SubCell"/>
</dbReference>
<keyword evidence="3" id="KW-1162">Viral penetration into host cytoplasm</keyword>
<keyword evidence="5" id="KW-0946">Virion</keyword>
<keyword evidence="11" id="KW-1160">Virus entry into host cell</keyword>
<evidence type="ECO:0000256" key="9">
    <source>
        <dbReference type="ARBA" id="ARBA00023136"/>
    </source>
</evidence>
<reference evidence="13 14" key="2">
    <citation type="submission" date="2013-10" db="EMBL/GenBank/DDBJ databases">
        <title>The genome of epidemic Squirrel Poxvirus reveals novel virulence genes.</title>
        <authorList>
            <person name="Darby A.C."/>
            <person name="McInnes C.J."/>
            <person name="Kjaer K.H."/>
            <person name="Wood A.R."/>
            <person name="Hughes M."/>
            <person name="Martensen P.M."/>
            <person name="Radford A.D."/>
            <person name="Hall N."/>
            <person name="Chantrey J."/>
        </authorList>
    </citation>
    <scope>NUCLEOTIDE SEQUENCE [LARGE SCALE GENOMIC DNA]</scope>
    <source>
        <strain evidence="13">Red squirrel UK</strain>
    </source>
</reference>
<proteinExistence type="predicted"/>
<dbReference type="GO" id="GO:0039663">
    <property type="term" value="P:membrane fusion involved in viral entry into host cell"/>
    <property type="evidence" value="ECO:0007669"/>
    <property type="project" value="UniProtKB-KW"/>
</dbReference>
<keyword evidence="14" id="KW-1185">Reference proteome</keyword>
<organism evidence="13 14">
    <name type="scientific">Squirrelpox virus</name>
    <dbReference type="NCBI Taxonomy" id="240426"/>
    <lineage>
        <taxon>Viruses</taxon>
        <taxon>Varidnaviria</taxon>
        <taxon>Bamfordvirae</taxon>
        <taxon>Nucleocytoviricota</taxon>
        <taxon>Pokkesviricetes</taxon>
        <taxon>Chitovirales</taxon>
        <taxon>Poxviridae</taxon>
        <taxon>Chordopoxvirinae</taxon>
        <taxon>Sciuripoxvirus</taxon>
        <taxon>Sciuripoxvirus squirrelpox</taxon>
    </lineage>
</organism>
<evidence type="ECO:0000313" key="13">
    <source>
        <dbReference type="EMBL" id="CCD83249.1"/>
    </source>
</evidence>
<keyword evidence="7" id="KW-0735">Signal-anchor</keyword>
<evidence type="ECO:0000256" key="4">
    <source>
        <dbReference type="ARBA" id="ARBA00022692"/>
    </source>
</evidence>
<dbReference type="InterPro" id="IPR005023">
    <property type="entry name" value="Pox_LP_H2"/>
</dbReference>
<keyword evidence="2" id="KW-1168">Fusion of virus membrane with host membrane</keyword>
<evidence type="ECO:0000256" key="5">
    <source>
        <dbReference type="ARBA" id="ARBA00022844"/>
    </source>
</evidence>
<name>U3UBH9_9POXV</name>
<evidence type="ECO:0000256" key="11">
    <source>
        <dbReference type="ARBA" id="ARBA00023296"/>
    </source>
</evidence>
<keyword evidence="8 12" id="KW-1133">Transmembrane helix</keyword>
<evidence type="ECO:0000256" key="3">
    <source>
        <dbReference type="ARBA" id="ARBA00022595"/>
    </source>
</evidence>
<evidence type="ECO:0000256" key="6">
    <source>
        <dbReference type="ARBA" id="ARBA00022921"/>
    </source>
</evidence>
<sequence length="194" mass="21727">MIQMGDRTTLSVHGLDLEYAREREAESVHAARASTLCFFVLVLAASAVLLWLQVSDNGVVTELTRYARIKESVRGLRPLVQGKADMESDRGRQLAANNKSLLDFHCVDFGAYYLPTRLDKSTFLPQAVRRGEGDGWMVTKAAPNDVAAKQFCEYVLRTRSDSVITCGPEMMRELGYSGYYEGPHWCAAFHDLLK</sequence>
<dbReference type="EMBL" id="HE601899">
    <property type="protein sequence ID" value="CCD83249.1"/>
    <property type="molecule type" value="Genomic_DNA"/>
</dbReference>